<feature type="compositionally biased region" description="Basic and acidic residues" evidence="1">
    <location>
        <begin position="650"/>
        <end position="660"/>
    </location>
</feature>
<evidence type="ECO:0000313" key="3">
    <source>
        <dbReference type="EMBL" id="VDI80809.1"/>
    </source>
</evidence>
<gene>
    <name evidence="3" type="ORF">MGAL_10B066279</name>
</gene>
<feature type="compositionally biased region" description="Polar residues" evidence="1">
    <location>
        <begin position="571"/>
        <end position="605"/>
    </location>
</feature>
<feature type="region of interest" description="Disordered" evidence="1">
    <location>
        <begin position="248"/>
        <end position="267"/>
    </location>
</feature>
<feature type="region of interest" description="Disordered" evidence="1">
    <location>
        <begin position="471"/>
        <end position="660"/>
    </location>
</feature>
<feature type="region of interest" description="Disordered" evidence="1">
    <location>
        <begin position="93"/>
        <end position="182"/>
    </location>
</feature>
<feature type="region of interest" description="Disordered" evidence="1">
    <location>
        <begin position="272"/>
        <end position="298"/>
    </location>
</feature>
<feature type="compositionally biased region" description="Polar residues" evidence="1">
    <location>
        <begin position="220"/>
        <end position="242"/>
    </location>
</feature>
<feature type="domain" description="BEN" evidence="2">
    <location>
        <begin position="668"/>
        <end position="773"/>
    </location>
</feature>
<feature type="compositionally biased region" description="Low complexity" evidence="1">
    <location>
        <begin position="606"/>
        <end position="616"/>
    </location>
</feature>
<dbReference type="OrthoDB" id="6161538at2759"/>
<evidence type="ECO:0000259" key="2">
    <source>
        <dbReference type="PROSITE" id="PS51457"/>
    </source>
</evidence>
<proteinExistence type="predicted"/>
<accession>A0A8B6HKD7</accession>
<feature type="region of interest" description="Disordered" evidence="1">
    <location>
        <begin position="404"/>
        <end position="426"/>
    </location>
</feature>
<evidence type="ECO:0000313" key="4">
    <source>
        <dbReference type="Proteomes" id="UP000596742"/>
    </source>
</evidence>
<sequence>MYACIHCDFDNTLTVLGKQSKKLKLLGEFKVKEKVELKWSKSEIYTGIIVKINESQDFLDEFAIKAVTKFLKRSKSKDLPEEIYTYNHTEPELNSKRCRTSTKKINESKEQESQFSPKKQKKHKDDDEPNQEPPIAVTKKSKKNLKQNENVKVTDKVLNPTKIKANKKKAEENVSKSQGNQMFGLSNLELQFGDESSIHDETVLSTSEERNNLEILPSKPASSADPNLTAPSPDRSNILPSSPSILAERSHAPSTSTPSADRSNTLPLTASLDDYTNQSAGPMPSAYAGSTLKGPLQSTSAETSLTSTWKLCKSLYNVDNSEQTCSNTTLTEMNFPVPSPVVLEFLELITNKEVQNFCLKLSQHYKFKKQEEVITESSTDKEFPLDVMESLDCAPTYSELMPQKNQSLGLRRSPRKHVSSSASFTGNSTCQPYYQTSEECTSTCTQKPTEKFSATKDLNQYQEAPIQQIQMSPFPCPSPLNSQHQSPNIQSSTFSSQHFPSPLNSQHQPPNIQSSTFSSQHFPSPLNSHHQPPNIQSLTFSSQQSPSPLNSQHQPPNIQSSTFSSHQSPSYLNSQHQPPNIQGSTFSSHQSPSPLNSQHQPPNIQSSTFSSHQSLSPLNSQHQPPNIQSSTFSSHQSPSPLNSPSQHVMQSHDSDQSDDNKMVKLLQTSDVQVRRGSLRKANTNASKGATQKSSFKLASSLLPLLFSVDELANSCGQGLKKKANDVRTPLDPVRIGVLKDYVTAWCAKHNKCMQDCQINDAVTEQVSYARKKIRKL</sequence>
<reference evidence="3" key="1">
    <citation type="submission" date="2018-11" db="EMBL/GenBank/DDBJ databases">
        <authorList>
            <person name="Alioto T."/>
            <person name="Alioto T."/>
        </authorList>
    </citation>
    <scope>NUCLEOTIDE SEQUENCE</scope>
</reference>
<name>A0A8B6HKD7_MYTGA</name>
<feature type="compositionally biased region" description="Polar residues" evidence="1">
    <location>
        <begin position="252"/>
        <end position="267"/>
    </location>
</feature>
<dbReference type="AlphaFoldDB" id="A0A8B6HKD7"/>
<dbReference type="Gene3D" id="1.10.10.2590">
    <property type="entry name" value="BEN domain"/>
    <property type="match status" value="1"/>
</dbReference>
<feature type="compositionally biased region" description="Low complexity" evidence="1">
    <location>
        <begin position="628"/>
        <end position="640"/>
    </location>
</feature>
<dbReference type="EMBL" id="UYJE01010206">
    <property type="protein sequence ID" value="VDI80809.1"/>
    <property type="molecule type" value="Genomic_DNA"/>
</dbReference>
<dbReference type="InterPro" id="IPR018379">
    <property type="entry name" value="BEN_domain"/>
</dbReference>
<organism evidence="3 4">
    <name type="scientific">Mytilus galloprovincialis</name>
    <name type="common">Mediterranean mussel</name>
    <dbReference type="NCBI Taxonomy" id="29158"/>
    <lineage>
        <taxon>Eukaryota</taxon>
        <taxon>Metazoa</taxon>
        <taxon>Spiralia</taxon>
        <taxon>Lophotrochozoa</taxon>
        <taxon>Mollusca</taxon>
        <taxon>Bivalvia</taxon>
        <taxon>Autobranchia</taxon>
        <taxon>Pteriomorphia</taxon>
        <taxon>Mytilida</taxon>
        <taxon>Mytiloidea</taxon>
        <taxon>Mytilidae</taxon>
        <taxon>Mytilinae</taxon>
        <taxon>Mytilus</taxon>
    </lineage>
</organism>
<comment type="caution">
    <text evidence="3">The sequence shown here is derived from an EMBL/GenBank/DDBJ whole genome shotgun (WGS) entry which is preliminary data.</text>
</comment>
<evidence type="ECO:0000256" key="1">
    <source>
        <dbReference type="SAM" id="MobiDB-lite"/>
    </source>
</evidence>
<protein>
    <recommendedName>
        <fullName evidence="2">BEN domain-containing protein</fullName>
    </recommendedName>
</protein>
<dbReference type="Proteomes" id="UP000596742">
    <property type="component" value="Unassembled WGS sequence"/>
</dbReference>
<feature type="compositionally biased region" description="Low complexity" evidence="1">
    <location>
        <begin position="541"/>
        <end position="570"/>
    </location>
</feature>
<dbReference type="GO" id="GO:0003677">
    <property type="term" value="F:DNA binding"/>
    <property type="evidence" value="ECO:0007669"/>
    <property type="project" value="InterPro"/>
</dbReference>
<feature type="region of interest" description="Disordered" evidence="1">
    <location>
        <begin position="205"/>
        <end position="242"/>
    </location>
</feature>
<dbReference type="PROSITE" id="PS51457">
    <property type="entry name" value="BEN"/>
    <property type="match status" value="1"/>
</dbReference>
<feature type="compositionally biased region" description="Polar residues" evidence="1">
    <location>
        <begin position="617"/>
        <end position="627"/>
    </location>
</feature>
<keyword evidence="4" id="KW-1185">Reference proteome</keyword>
<feature type="compositionally biased region" description="Polar residues" evidence="1">
    <location>
        <begin position="479"/>
        <end position="540"/>
    </location>
</feature>